<organism evidence="2 3">
    <name type="scientific">Neorhodopirellula pilleata</name>
    <dbReference type="NCBI Taxonomy" id="2714738"/>
    <lineage>
        <taxon>Bacteria</taxon>
        <taxon>Pseudomonadati</taxon>
        <taxon>Planctomycetota</taxon>
        <taxon>Planctomycetia</taxon>
        <taxon>Pirellulales</taxon>
        <taxon>Pirellulaceae</taxon>
        <taxon>Neorhodopirellula</taxon>
    </lineage>
</organism>
<evidence type="ECO:0000256" key="1">
    <source>
        <dbReference type="SAM" id="MobiDB-lite"/>
    </source>
</evidence>
<dbReference type="AlphaFoldDB" id="A0A5C6ABL5"/>
<dbReference type="EMBL" id="SJPM01000006">
    <property type="protein sequence ID" value="TWT95723.1"/>
    <property type="molecule type" value="Genomic_DNA"/>
</dbReference>
<protein>
    <submittedName>
        <fullName evidence="2">Uncharacterized protein</fullName>
    </submittedName>
</protein>
<dbReference type="Proteomes" id="UP000316213">
    <property type="component" value="Unassembled WGS sequence"/>
</dbReference>
<feature type="region of interest" description="Disordered" evidence="1">
    <location>
        <begin position="1"/>
        <end position="25"/>
    </location>
</feature>
<keyword evidence="3" id="KW-1185">Reference proteome</keyword>
<gene>
    <name evidence="2" type="ORF">Pla100_33650</name>
</gene>
<evidence type="ECO:0000313" key="2">
    <source>
        <dbReference type="EMBL" id="TWT95723.1"/>
    </source>
</evidence>
<proteinExistence type="predicted"/>
<sequence length="171" mass="18719">MNQIELNEGDVSIRSGHRTDPGDGGRPVALIAAALEVDEQVFRDAFSRVQPAEGGPPSSFRARVNKKVLMDALSPHGVTNDRLDEVSDYYRYRPESGELWTHRQAEIQAVIEDGQLIGLTLVDGGAGYTCPPEVSVIGFEQVQIESEIEFTADLSTNGRIKSVRLAELPQI</sequence>
<evidence type="ECO:0000313" key="3">
    <source>
        <dbReference type="Proteomes" id="UP000316213"/>
    </source>
</evidence>
<reference evidence="2 3" key="1">
    <citation type="submission" date="2019-02" db="EMBL/GenBank/DDBJ databases">
        <title>Deep-cultivation of Planctomycetes and their phenomic and genomic characterization uncovers novel biology.</title>
        <authorList>
            <person name="Wiegand S."/>
            <person name="Jogler M."/>
            <person name="Boedeker C."/>
            <person name="Pinto D."/>
            <person name="Vollmers J."/>
            <person name="Rivas-Marin E."/>
            <person name="Kohn T."/>
            <person name="Peeters S.H."/>
            <person name="Heuer A."/>
            <person name="Rast P."/>
            <person name="Oberbeckmann S."/>
            <person name="Bunk B."/>
            <person name="Jeske O."/>
            <person name="Meyerdierks A."/>
            <person name="Storesund J.E."/>
            <person name="Kallscheuer N."/>
            <person name="Luecker S."/>
            <person name="Lage O.M."/>
            <person name="Pohl T."/>
            <person name="Merkel B.J."/>
            <person name="Hornburger P."/>
            <person name="Mueller R.-W."/>
            <person name="Bruemmer F."/>
            <person name="Labrenz M."/>
            <person name="Spormann A.M."/>
            <person name="Op Den Camp H."/>
            <person name="Overmann J."/>
            <person name="Amann R."/>
            <person name="Jetten M.S.M."/>
            <person name="Mascher T."/>
            <person name="Medema M.H."/>
            <person name="Devos D.P."/>
            <person name="Kaster A.-K."/>
            <person name="Ovreas L."/>
            <person name="Rohde M."/>
            <person name="Galperin M.Y."/>
            <person name="Jogler C."/>
        </authorList>
    </citation>
    <scope>NUCLEOTIDE SEQUENCE [LARGE SCALE GENOMIC DNA]</scope>
    <source>
        <strain evidence="2 3">Pla100</strain>
    </source>
</reference>
<comment type="caution">
    <text evidence="2">The sequence shown here is derived from an EMBL/GenBank/DDBJ whole genome shotgun (WGS) entry which is preliminary data.</text>
</comment>
<name>A0A5C6ABL5_9BACT</name>
<accession>A0A5C6ABL5</accession>